<keyword evidence="5" id="KW-0418">Kinase</keyword>
<dbReference type="InterPro" id="IPR036097">
    <property type="entry name" value="HisK_dim/P_sf"/>
</dbReference>
<dbReference type="SMART" id="SM00388">
    <property type="entry name" value="HisKA"/>
    <property type="match status" value="1"/>
</dbReference>
<comment type="caution">
    <text evidence="5">The sequence shown here is derived from an EMBL/GenBank/DDBJ whole genome shotgun (WGS) entry which is preliminary data.</text>
</comment>
<name>A0ABU6J252_9BURK</name>
<organism evidence="5 6">
    <name type="scientific">Noviherbaspirillum album</name>
    <dbReference type="NCBI Taxonomy" id="3080276"/>
    <lineage>
        <taxon>Bacteria</taxon>
        <taxon>Pseudomonadati</taxon>
        <taxon>Pseudomonadota</taxon>
        <taxon>Betaproteobacteria</taxon>
        <taxon>Burkholderiales</taxon>
        <taxon>Oxalobacteraceae</taxon>
        <taxon>Noviherbaspirillum</taxon>
    </lineage>
</organism>
<dbReference type="InterPro" id="IPR005467">
    <property type="entry name" value="His_kinase_dom"/>
</dbReference>
<evidence type="ECO:0000256" key="2">
    <source>
        <dbReference type="ARBA" id="ARBA00012438"/>
    </source>
</evidence>
<dbReference type="SMART" id="SM00387">
    <property type="entry name" value="HATPase_c"/>
    <property type="match status" value="1"/>
</dbReference>
<feature type="domain" description="Histidine kinase" evidence="4">
    <location>
        <begin position="160"/>
        <end position="371"/>
    </location>
</feature>
<dbReference type="InterPro" id="IPR036890">
    <property type="entry name" value="HATPase_C_sf"/>
</dbReference>
<dbReference type="SUPFAM" id="SSF55874">
    <property type="entry name" value="ATPase domain of HSP90 chaperone/DNA topoisomerase II/histidine kinase"/>
    <property type="match status" value="1"/>
</dbReference>
<dbReference type="Gene3D" id="3.30.565.10">
    <property type="entry name" value="Histidine kinase-like ATPase, C-terminal domain"/>
    <property type="match status" value="1"/>
</dbReference>
<dbReference type="EMBL" id="JAWIIV010000001">
    <property type="protein sequence ID" value="MEC4717697.1"/>
    <property type="molecule type" value="Genomic_DNA"/>
</dbReference>
<keyword evidence="5" id="KW-0808">Transferase</keyword>
<accession>A0ABU6J252</accession>
<evidence type="ECO:0000256" key="3">
    <source>
        <dbReference type="ARBA" id="ARBA00022553"/>
    </source>
</evidence>
<comment type="catalytic activity">
    <reaction evidence="1">
        <text>ATP + protein L-histidine = ADP + protein N-phospho-L-histidine.</text>
        <dbReference type="EC" id="2.7.13.3"/>
    </reaction>
</comment>
<dbReference type="Pfam" id="PF02518">
    <property type="entry name" value="HATPase_c"/>
    <property type="match status" value="1"/>
</dbReference>
<evidence type="ECO:0000256" key="1">
    <source>
        <dbReference type="ARBA" id="ARBA00000085"/>
    </source>
</evidence>
<dbReference type="PANTHER" id="PTHR43547:SF2">
    <property type="entry name" value="HYBRID SIGNAL TRANSDUCTION HISTIDINE KINASE C"/>
    <property type="match status" value="1"/>
</dbReference>
<dbReference type="PROSITE" id="PS50109">
    <property type="entry name" value="HIS_KIN"/>
    <property type="match status" value="1"/>
</dbReference>
<evidence type="ECO:0000313" key="6">
    <source>
        <dbReference type="Proteomes" id="UP001352263"/>
    </source>
</evidence>
<proteinExistence type="predicted"/>
<dbReference type="InterPro" id="IPR004358">
    <property type="entry name" value="Sig_transdc_His_kin-like_C"/>
</dbReference>
<keyword evidence="6" id="KW-1185">Reference proteome</keyword>
<dbReference type="GO" id="GO:0016301">
    <property type="term" value="F:kinase activity"/>
    <property type="evidence" value="ECO:0007669"/>
    <property type="project" value="UniProtKB-KW"/>
</dbReference>
<dbReference type="InterPro" id="IPR003594">
    <property type="entry name" value="HATPase_dom"/>
</dbReference>
<dbReference type="RefSeq" id="WP_326504447.1">
    <property type="nucleotide sequence ID" value="NZ_JAWIIV010000001.1"/>
</dbReference>
<evidence type="ECO:0000259" key="4">
    <source>
        <dbReference type="PROSITE" id="PS50109"/>
    </source>
</evidence>
<dbReference type="PRINTS" id="PR00344">
    <property type="entry name" value="BCTRLSENSOR"/>
</dbReference>
<dbReference type="Gene3D" id="1.10.287.130">
    <property type="match status" value="1"/>
</dbReference>
<dbReference type="InterPro" id="IPR003661">
    <property type="entry name" value="HisK_dim/P_dom"/>
</dbReference>
<evidence type="ECO:0000313" key="5">
    <source>
        <dbReference type="EMBL" id="MEC4717697.1"/>
    </source>
</evidence>
<sequence length="385" mass="42928">MTLASDQDKALGALSQTARQMLSLREEVFAEWMRRIRAEVKQASTLAEPILVNTLPTLYDNLVQAISDCHTRDGAGVNATTVGSEHGGERARLTNYDIAAVIAEYQLFRWTTFDVLKQNNVSINEEQIRIINCAVDTTIREAVTAFALAQSIFRERFVAAVAHDLRTPLGAISLTSELIRVSSEPKHMHELAGQTLSHVARMDRMLHDLLDAVAFQNGARMSLRLTEFDIWEVVHEACAPNVTAKQHVHREGRSVRGWWDRDSMKRAVENLIGNAVKYGDAARPITIKIDAYHQRLILTVHNEGNPIPPDQIESVFQVFQRTKLAREGDKRGWGIGLPYVRSVAESHGGSIGVDSGEDRGTTFTIDIPIDSRPYQSAPVLSEKLE</sequence>
<dbReference type="CDD" id="cd00082">
    <property type="entry name" value="HisKA"/>
    <property type="match status" value="1"/>
</dbReference>
<gene>
    <name evidence="5" type="ORF">RY831_00885</name>
</gene>
<dbReference type="SUPFAM" id="SSF47384">
    <property type="entry name" value="Homodimeric domain of signal transducing histidine kinase"/>
    <property type="match status" value="1"/>
</dbReference>
<keyword evidence="3" id="KW-0597">Phosphoprotein</keyword>
<dbReference type="EC" id="2.7.13.3" evidence="2"/>
<protein>
    <recommendedName>
        <fullName evidence="2">histidine kinase</fullName>
        <ecNumber evidence="2">2.7.13.3</ecNumber>
    </recommendedName>
</protein>
<dbReference type="Proteomes" id="UP001352263">
    <property type="component" value="Unassembled WGS sequence"/>
</dbReference>
<dbReference type="Pfam" id="PF00512">
    <property type="entry name" value="HisKA"/>
    <property type="match status" value="1"/>
</dbReference>
<dbReference type="PANTHER" id="PTHR43547">
    <property type="entry name" value="TWO-COMPONENT HISTIDINE KINASE"/>
    <property type="match status" value="1"/>
</dbReference>
<reference evidence="5 6" key="1">
    <citation type="submission" date="2023-10" db="EMBL/GenBank/DDBJ databases">
        <title>Noviherbaspirillum sp. CPCC 100848 genome assembly.</title>
        <authorList>
            <person name="Li X.Y."/>
            <person name="Fang X.M."/>
        </authorList>
    </citation>
    <scope>NUCLEOTIDE SEQUENCE [LARGE SCALE GENOMIC DNA]</scope>
    <source>
        <strain evidence="5 6">CPCC 100848</strain>
    </source>
</reference>